<dbReference type="RefSeq" id="WP_147646944.1">
    <property type="nucleotide sequence ID" value="NZ_CP042806.1"/>
</dbReference>
<dbReference type="InterPro" id="IPR007055">
    <property type="entry name" value="BON_dom"/>
</dbReference>
<feature type="signal peptide" evidence="1">
    <location>
        <begin position="1"/>
        <end position="24"/>
    </location>
</feature>
<dbReference type="PROSITE" id="PS50914">
    <property type="entry name" value="BON"/>
    <property type="match status" value="2"/>
</dbReference>
<gene>
    <name evidence="3" type="ORF">FTW19_06950</name>
</gene>
<dbReference type="Gene3D" id="3.30.1340.30">
    <property type="match status" value="2"/>
</dbReference>
<dbReference type="PANTHER" id="PTHR34606">
    <property type="entry name" value="BON DOMAIN-CONTAINING PROTEIN"/>
    <property type="match status" value="1"/>
</dbReference>
<evidence type="ECO:0000256" key="1">
    <source>
        <dbReference type="SAM" id="SignalP"/>
    </source>
</evidence>
<keyword evidence="1" id="KW-0732">Signal</keyword>
<evidence type="ECO:0000259" key="2">
    <source>
        <dbReference type="PROSITE" id="PS50914"/>
    </source>
</evidence>
<accession>A0A5B9E850</accession>
<name>A0A5B9E850_9BACT</name>
<reference evidence="3 4" key="1">
    <citation type="submission" date="2019-08" db="EMBL/GenBank/DDBJ databases">
        <title>Complete genome sequence of Terriglobus albidus strain ORNL.</title>
        <authorList>
            <person name="Podar M."/>
        </authorList>
    </citation>
    <scope>NUCLEOTIDE SEQUENCE [LARGE SCALE GENOMIC DNA]</scope>
    <source>
        <strain evidence="3 4">ORNL</strain>
    </source>
</reference>
<dbReference type="InterPro" id="IPR051686">
    <property type="entry name" value="Lipoprotein_DolP"/>
</dbReference>
<sequence>MTTSNRIARFFFPLLLVLPFAATAVADAQKSQWSNEDASRIASEVQKQLLRLTNYSVFDSLHFGLRGGVVTLGGYASRPTLKDDAARVVKKIEGVTEVDNQIEVLPNSPNDDRIRMAVYTNIYRQPALRKYTSNFPNAALTPSIPRAAGGITWDPPLGYHAIHIIVKNGNVILAGVVNSESDSIIAQMQANSTPGVFGVENQLIVPGPQKKKEK</sequence>
<protein>
    <submittedName>
        <fullName evidence="3">BON domain-containing protein</fullName>
    </submittedName>
</protein>
<keyword evidence="4" id="KW-1185">Reference proteome</keyword>
<dbReference type="EMBL" id="CP042806">
    <property type="protein sequence ID" value="QEE27754.1"/>
    <property type="molecule type" value="Genomic_DNA"/>
</dbReference>
<feature type="domain" description="BON" evidence="2">
    <location>
        <begin position="136"/>
        <end position="207"/>
    </location>
</feature>
<dbReference type="Proteomes" id="UP000321820">
    <property type="component" value="Chromosome"/>
</dbReference>
<organism evidence="3 4">
    <name type="scientific">Terriglobus albidus</name>
    <dbReference type="NCBI Taxonomy" id="1592106"/>
    <lineage>
        <taxon>Bacteria</taxon>
        <taxon>Pseudomonadati</taxon>
        <taxon>Acidobacteriota</taxon>
        <taxon>Terriglobia</taxon>
        <taxon>Terriglobales</taxon>
        <taxon>Acidobacteriaceae</taxon>
        <taxon>Terriglobus</taxon>
    </lineage>
</organism>
<dbReference type="KEGG" id="talb:FTW19_06950"/>
<dbReference type="OrthoDB" id="114273at2"/>
<dbReference type="PANTHER" id="PTHR34606:SF16">
    <property type="entry name" value="BON DOMAIN-CONTAINING PROTEIN"/>
    <property type="match status" value="1"/>
</dbReference>
<dbReference type="Pfam" id="PF04972">
    <property type="entry name" value="BON"/>
    <property type="match status" value="2"/>
</dbReference>
<dbReference type="AlphaFoldDB" id="A0A5B9E850"/>
<feature type="domain" description="BON" evidence="2">
    <location>
        <begin position="37"/>
        <end position="106"/>
    </location>
</feature>
<evidence type="ECO:0000313" key="3">
    <source>
        <dbReference type="EMBL" id="QEE27754.1"/>
    </source>
</evidence>
<proteinExistence type="predicted"/>
<evidence type="ECO:0000313" key="4">
    <source>
        <dbReference type="Proteomes" id="UP000321820"/>
    </source>
</evidence>
<feature type="chain" id="PRO_5023066664" evidence="1">
    <location>
        <begin position="25"/>
        <end position="214"/>
    </location>
</feature>